<dbReference type="EMBL" id="CADCWP010000008">
    <property type="protein sequence ID" value="CAA9554485.1"/>
    <property type="molecule type" value="Genomic_DNA"/>
</dbReference>
<evidence type="ECO:0000313" key="1">
    <source>
        <dbReference type="EMBL" id="CAA9554485.1"/>
    </source>
</evidence>
<sequence length="22" mass="2801">CEWRRIEVDALGWWSRAWKCCF</sequence>
<accession>A0A6J4UP37</accession>
<protein>
    <submittedName>
        <fullName evidence="1">Uncharacterized protein</fullName>
    </submittedName>
</protein>
<organism evidence="1">
    <name type="scientific">uncultured Truepera sp</name>
    <dbReference type="NCBI Taxonomy" id="543023"/>
    <lineage>
        <taxon>Bacteria</taxon>
        <taxon>Thermotogati</taxon>
        <taxon>Deinococcota</taxon>
        <taxon>Deinococci</taxon>
        <taxon>Trueperales</taxon>
        <taxon>Trueperaceae</taxon>
        <taxon>Truepera</taxon>
        <taxon>environmental samples</taxon>
    </lineage>
</organism>
<name>A0A6J4UP37_9DEIN</name>
<proteinExistence type="predicted"/>
<dbReference type="AlphaFoldDB" id="A0A6J4UP37"/>
<reference evidence="1" key="1">
    <citation type="submission" date="2020-02" db="EMBL/GenBank/DDBJ databases">
        <authorList>
            <person name="Meier V. D."/>
        </authorList>
    </citation>
    <scope>NUCLEOTIDE SEQUENCE</scope>
    <source>
        <strain evidence="1">AVDCRST_MAG86</strain>
    </source>
</reference>
<feature type="non-terminal residue" evidence="1">
    <location>
        <position position="22"/>
    </location>
</feature>
<feature type="non-terminal residue" evidence="1">
    <location>
        <position position="1"/>
    </location>
</feature>
<gene>
    <name evidence="1" type="ORF">AVDCRST_MAG86-96</name>
</gene>